<evidence type="ECO:0008006" key="5">
    <source>
        <dbReference type="Google" id="ProtNLM"/>
    </source>
</evidence>
<feature type="chain" id="PRO_5038346731" description="Lipoprotein" evidence="2">
    <location>
        <begin position="24"/>
        <end position="326"/>
    </location>
</feature>
<dbReference type="AlphaFoldDB" id="A0A345Y073"/>
<reference evidence="3 4" key="1">
    <citation type="submission" date="2018-07" db="EMBL/GenBank/DDBJ databases">
        <title>Draft genome of the type strain Streptomyces armeniacus ATCC 15676.</title>
        <authorList>
            <person name="Labana P."/>
            <person name="Gosse J.T."/>
            <person name="Boddy C.N."/>
        </authorList>
    </citation>
    <scope>NUCLEOTIDE SEQUENCE [LARGE SCALE GENOMIC DNA]</scope>
    <source>
        <strain evidence="3 4">ATCC 15676</strain>
    </source>
</reference>
<keyword evidence="2" id="KW-0732">Signal</keyword>
<name>A0A345Y073_9ACTN</name>
<accession>A0A345Y073</accession>
<organism evidence="3 4">
    <name type="scientific">Streptomyces armeniacus</name>
    <dbReference type="NCBI Taxonomy" id="83291"/>
    <lineage>
        <taxon>Bacteria</taxon>
        <taxon>Bacillati</taxon>
        <taxon>Actinomycetota</taxon>
        <taxon>Actinomycetes</taxon>
        <taxon>Kitasatosporales</taxon>
        <taxon>Streptomycetaceae</taxon>
        <taxon>Streptomyces</taxon>
    </lineage>
</organism>
<protein>
    <recommendedName>
        <fullName evidence="5">Lipoprotein</fullName>
    </recommendedName>
</protein>
<feature type="compositionally biased region" description="Gly residues" evidence="1">
    <location>
        <begin position="48"/>
        <end position="60"/>
    </location>
</feature>
<dbReference type="PANTHER" id="PTHR39335">
    <property type="entry name" value="BLL4220 PROTEIN"/>
    <property type="match status" value="1"/>
</dbReference>
<gene>
    <name evidence="3" type="ORF">DVA86_12490</name>
</gene>
<evidence type="ECO:0000256" key="2">
    <source>
        <dbReference type="SAM" id="SignalP"/>
    </source>
</evidence>
<evidence type="ECO:0000313" key="3">
    <source>
        <dbReference type="EMBL" id="AXK37289.1"/>
    </source>
</evidence>
<proteinExistence type="predicted"/>
<dbReference type="PROSITE" id="PS51257">
    <property type="entry name" value="PROKAR_LIPOPROTEIN"/>
    <property type="match status" value="1"/>
</dbReference>
<sequence length="326" mass="34047">MRKRRPAAVTGAALALVAMTASCGYGQGEAKDDGGVRPAGDSSAADPGAGGYTDGGAYGDGEGDDGYGDRADRGARTGAAKTLAVRDVAELGPVVTDSEGWTLYRFDDDSTDPPASSCEDACADAWPPVPAEDAAASAGIKAEKLGKVERPDGTRQLTLGGWPVYRYAKDTAPGDTKGHGVAGTWNALAPDGKKAGQQKKAPPRDTTQLRAEDDPALGEIVSDAKGRTLYRFDKDSAWPMKSNCTGACLDTWKPAKPVDKDKLNGVARKLVSTYERADGTKQLAIDCWPVYWFTGDKGAGDTEGHGKMGLWWAVTPDGEKASSSTP</sequence>
<evidence type="ECO:0000313" key="4">
    <source>
        <dbReference type="Proteomes" id="UP000254425"/>
    </source>
</evidence>
<dbReference type="NCBIfam" id="NF040526">
    <property type="entry name" value="SCO0930_lipo"/>
    <property type="match status" value="1"/>
</dbReference>
<evidence type="ECO:0000256" key="1">
    <source>
        <dbReference type="SAM" id="MobiDB-lite"/>
    </source>
</evidence>
<dbReference type="KEGG" id="sarm:DVA86_12490"/>
<dbReference type="RefSeq" id="WP_208878143.1">
    <property type="nucleotide sequence ID" value="NZ_CP031320.1"/>
</dbReference>
<keyword evidence="4" id="KW-1185">Reference proteome</keyword>
<feature type="region of interest" description="Disordered" evidence="1">
    <location>
        <begin position="27"/>
        <end position="73"/>
    </location>
</feature>
<feature type="signal peptide" evidence="2">
    <location>
        <begin position="1"/>
        <end position="23"/>
    </location>
</feature>
<dbReference type="Pfam" id="PF03640">
    <property type="entry name" value="Lipoprotein_15"/>
    <property type="match status" value="4"/>
</dbReference>
<dbReference type="PANTHER" id="PTHR39335:SF1">
    <property type="entry name" value="BLL4220 PROTEIN"/>
    <property type="match status" value="1"/>
</dbReference>
<feature type="region of interest" description="Disordered" evidence="1">
    <location>
        <begin position="187"/>
        <end position="212"/>
    </location>
</feature>
<dbReference type="InterPro" id="IPR005297">
    <property type="entry name" value="Lipoprotein_repeat"/>
</dbReference>
<feature type="compositionally biased region" description="Low complexity" evidence="1">
    <location>
        <begin position="38"/>
        <end position="47"/>
    </location>
</feature>
<dbReference type="EMBL" id="CP031320">
    <property type="protein sequence ID" value="AXK37289.1"/>
    <property type="molecule type" value="Genomic_DNA"/>
</dbReference>
<dbReference type="InterPro" id="IPR047910">
    <property type="entry name" value="SCO0930-like"/>
</dbReference>
<dbReference type="GO" id="GO:0043448">
    <property type="term" value="P:alkane catabolic process"/>
    <property type="evidence" value="ECO:0007669"/>
    <property type="project" value="TreeGrafter"/>
</dbReference>
<dbReference type="Proteomes" id="UP000254425">
    <property type="component" value="Chromosome"/>
</dbReference>